<accession>A0A4Y2HGA3</accession>
<keyword evidence="5" id="KW-0648">Protein biosynthesis</keyword>
<evidence type="ECO:0000259" key="4">
    <source>
        <dbReference type="PROSITE" id="PS50102"/>
    </source>
</evidence>
<organism evidence="5 6">
    <name type="scientific">Araneus ventricosus</name>
    <name type="common">Orbweaver spider</name>
    <name type="synonym">Epeira ventricosa</name>
    <dbReference type="NCBI Taxonomy" id="182803"/>
    <lineage>
        <taxon>Eukaryota</taxon>
        <taxon>Metazoa</taxon>
        <taxon>Ecdysozoa</taxon>
        <taxon>Arthropoda</taxon>
        <taxon>Chelicerata</taxon>
        <taxon>Arachnida</taxon>
        <taxon>Araneae</taxon>
        <taxon>Araneomorphae</taxon>
        <taxon>Entelegynae</taxon>
        <taxon>Araneoidea</taxon>
        <taxon>Araneidae</taxon>
        <taxon>Araneus</taxon>
    </lineage>
</organism>
<dbReference type="PROSITE" id="PS50102">
    <property type="entry name" value="RRM"/>
    <property type="match status" value="1"/>
</dbReference>
<dbReference type="InterPro" id="IPR000504">
    <property type="entry name" value="RRM_dom"/>
</dbReference>
<evidence type="ECO:0000256" key="1">
    <source>
        <dbReference type="ARBA" id="ARBA00022884"/>
    </source>
</evidence>
<dbReference type="InterPro" id="IPR035979">
    <property type="entry name" value="RBD_domain_sf"/>
</dbReference>
<feature type="compositionally biased region" description="Polar residues" evidence="3">
    <location>
        <begin position="522"/>
        <end position="531"/>
    </location>
</feature>
<feature type="domain" description="RRM" evidence="4">
    <location>
        <begin position="90"/>
        <end position="167"/>
    </location>
</feature>
<dbReference type="PANTHER" id="PTHR23236">
    <property type="entry name" value="EUKARYOTIC TRANSLATION INITIATION FACTOR 4B/4H"/>
    <property type="match status" value="1"/>
</dbReference>
<dbReference type="PANTHER" id="PTHR23236:SF2">
    <property type="entry name" value="EUKARYOTIC TRANSLATION INITIATION FACTOR 4B"/>
    <property type="match status" value="1"/>
</dbReference>
<dbReference type="CDD" id="cd12402">
    <property type="entry name" value="RRM_eIF4B"/>
    <property type="match status" value="1"/>
</dbReference>
<comment type="caution">
    <text evidence="5">The sequence shown here is derived from an EMBL/GenBank/DDBJ whole genome shotgun (WGS) entry which is preliminary data.</text>
</comment>
<dbReference type="InterPro" id="IPR012677">
    <property type="entry name" value="Nucleotide-bd_a/b_plait_sf"/>
</dbReference>
<proteinExistence type="predicted"/>
<dbReference type="EMBL" id="BGPR01001925">
    <property type="protein sequence ID" value="GBM64384.1"/>
    <property type="molecule type" value="Genomic_DNA"/>
</dbReference>
<feature type="compositionally biased region" description="Basic and acidic residues" evidence="3">
    <location>
        <begin position="391"/>
        <end position="418"/>
    </location>
</feature>
<keyword evidence="5" id="KW-0396">Initiation factor</keyword>
<feature type="compositionally biased region" description="Basic and acidic residues" evidence="3">
    <location>
        <begin position="546"/>
        <end position="564"/>
    </location>
</feature>
<dbReference type="SUPFAM" id="SSF54928">
    <property type="entry name" value="RNA-binding domain, RBD"/>
    <property type="match status" value="1"/>
</dbReference>
<evidence type="ECO:0000313" key="5">
    <source>
        <dbReference type="EMBL" id="GBM64384.1"/>
    </source>
</evidence>
<dbReference type="InterPro" id="IPR033107">
    <property type="entry name" value="EIF-4B_RRM"/>
</dbReference>
<feature type="compositionally biased region" description="Basic and acidic residues" evidence="3">
    <location>
        <begin position="299"/>
        <end position="345"/>
    </location>
</feature>
<feature type="compositionally biased region" description="Polar residues" evidence="3">
    <location>
        <begin position="468"/>
        <end position="486"/>
    </location>
</feature>
<protein>
    <submittedName>
        <fullName evidence="5">Eukaryotic translation initiation factor 4B</fullName>
    </submittedName>
</protein>
<feature type="region of interest" description="Disordered" evidence="3">
    <location>
        <begin position="166"/>
        <end position="591"/>
    </location>
</feature>
<dbReference type="GO" id="GO:0003743">
    <property type="term" value="F:translation initiation factor activity"/>
    <property type="evidence" value="ECO:0007669"/>
    <property type="project" value="UniProtKB-KW"/>
</dbReference>
<reference evidence="5 6" key="1">
    <citation type="journal article" date="2019" name="Sci. Rep.">
        <title>Orb-weaving spider Araneus ventricosus genome elucidates the spidroin gene catalogue.</title>
        <authorList>
            <person name="Kono N."/>
            <person name="Nakamura H."/>
            <person name="Ohtoshi R."/>
            <person name="Moran D.A.P."/>
            <person name="Shinohara A."/>
            <person name="Yoshida Y."/>
            <person name="Fujiwara M."/>
            <person name="Mori M."/>
            <person name="Tomita M."/>
            <person name="Arakawa K."/>
        </authorList>
    </citation>
    <scope>NUCLEOTIDE SEQUENCE [LARGE SCALE GENOMIC DNA]</scope>
</reference>
<feature type="compositionally biased region" description="Gly residues" evidence="3">
    <location>
        <begin position="286"/>
        <end position="298"/>
    </location>
</feature>
<dbReference type="Pfam" id="PF00076">
    <property type="entry name" value="RRM_1"/>
    <property type="match status" value="1"/>
</dbReference>
<keyword evidence="6" id="KW-1185">Reference proteome</keyword>
<dbReference type="SMART" id="SM00360">
    <property type="entry name" value="RRM"/>
    <property type="match status" value="1"/>
</dbReference>
<dbReference type="Proteomes" id="UP000499080">
    <property type="component" value="Unassembled WGS sequence"/>
</dbReference>
<dbReference type="OrthoDB" id="1748655at2759"/>
<evidence type="ECO:0000256" key="3">
    <source>
        <dbReference type="SAM" id="MobiDB-lite"/>
    </source>
</evidence>
<feature type="compositionally biased region" description="Basic and acidic residues" evidence="3">
    <location>
        <begin position="166"/>
        <end position="202"/>
    </location>
</feature>
<sequence>MAANTKGKRKVKGKTLDLNTFLGEDQDAPTGYAVIQPRRFDWADTMENEDLDDRYTLDYKKEEKVVLPTAPKAARGPDVDMSKIPTSPPFTAFLGNLPYDVSEDDIANFFRRLEVKNIRLPRENGDRGRIRGFGYAEFNNQSDLMQALSLTGETLKNRAIKVSVAGEHEGDRNDRRDGGVDRTLGDWRSDKRDQFPRDDSRNDSYQSRGGFGDRDSYRNRSNYDRPFERNNDRFDRNDRFERNGDRFERNDYGSRNERDFGRTDDRGGFERRNDRGYGFSDRAGMSRGGGGSSSSGGGRNDRRDGRDGFREGYGRRDDRDSRFRDSSDREIPPRDTVDRQYDRPSNDSAAPKERRKLQLAPRTKPIEPVPPPSEAIAKSSIFGGAKPVDTAAREREIEERLAREKEVVPKERDGDRVRKFSSGSGMSNRSRRSSDSGPPGSARDDEDSVPPYKPPLPRQQVEREREQPYNTLPRTRQRCGSNSSTGSDRENVKANPPSNSRKENYNSNYNARSDNSDEAAPRSSSDKSSYSEPAKGGFRSVRHNHAYRDNSRERIHGTTYEEPKPPVYTSANKFSHLMNDAEDLDRGSNSE</sequence>
<feature type="compositionally biased region" description="Basic and acidic residues" evidence="3">
    <location>
        <begin position="211"/>
        <end position="275"/>
    </location>
</feature>
<evidence type="ECO:0000256" key="2">
    <source>
        <dbReference type="PROSITE-ProRule" id="PRU00176"/>
    </source>
</evidence>
<dbReference type="Gene3D" id="3.30.70.330">
    <property type="match status" value="1"/>
</dbReference>
<dbReference type="GO" id="GO:0003723">
    <property type="term" value="F:RNA binding"/>
    <property type="evidence" value="ECO:0007669"/>
    <property type="project" value="UniProtKB-UniRule"/>
</dbReference>
<keyword evidence="1 2" id="KW-0694">RNA-binding</keyword>
<name>A0A4Y2HGA3_ARAVE</name>
<dbReference type="AlphaFoldDB" id="A0A4Y2HGA3"/>
<evidence type="ECO:0000313" key="6">
    <source>
        <dbReference type="Proteomes" id="UP000499080"/>
    </source>
</evidence>
<gene>
    <name evidence="5" type="primary">Eif4b_2</name>
    <name evidence="5" type="ORF">AVEN_101468_1</name>
</gene>